<dbReference type="AlphaFoldDB" id="A0A6J7GIR2"/>
<evidence type="ECO:0000313" key="3">
    <source>
        <dbReference type="EMBL" id="CAB4908261.1"/>
    </source>
</evidence>
<organism evidence="3">
    <name type="scientific">freshwater metagenome</name>
    <dbReference type="NCBI Taxonomy" id="449393"/>
    <lineage>
        <taxon>unclassified sequences</taxon>
        <taxon>metagenomes</taxon>
        <taxon>ecological metagenomes</taxon>
    </lineage>
</organism>
<dbReference type="PROSITE" id="PS00061">
    <property type="entry name" value="ADH_SHORT"/>
    <property type="match status" value="1"/>
</dbReference>
<dbReference type="InterPro" id="IPR036291">
    <property type="entry name" value="NAD(P)-bd_dom_sf"/>
</dbReference>
<gene>
    <name evidence="3" type="ORF">UFOPK3495_01405</name>
    <name evidence="4" type="ORF">UFOPK4237_00457</name>
</gene>
<protein>
    <submittedName>
        <fullName evidence="3">Unannotated protein</fullName>
    </submittedName>
</protein>
<dbReference type="SUPFAM" id="SSF51735">
    <property type="entry name" value="NAD(P)-binding Rossmann-fold domains"/>
    <property type="match status" value="1"/>
</dbReference>
<dbReference type="CDD" id="cd05233">
    <property type="entry name" value="SDR_c"/>
    <property type="match status" value="1"/>
</dbReference>
<dbReference type="PANTHER" id="PTHR24321">
    <property type="entry name" value="DEHYDROGENASES, SHORT CHAIN"/>
    <property type="match status" value="1"/>
</dbReference>
<evidence type="ECO:0000313" key="4">
    <source>
        <dbReference type="EMBL" id="CAB5036359.1"/>
    </source>
</evidence>
<dbReference type="Pfam" id="PF13561">
    <property type="entry name" value="adh_short_C2"/>
    <property type="match status" value="1"/>
</dbReference>
<reference evidence="3" key="1">
    <citation type="submission" date="2020-05" db="EMBL/GenBank/DDBJ databases">
        <authorList>
            <person name="Chiriac C."/>
            <person name="Salcher M."/>
            <person name="Ghai R."/>
            <person name="Kavagutti S V."/>
        </authorList>
    </citation>
    <scope>NUCLEOTIDE SEQUENCE</scope>
</reference>
<dbReference type="EMBL" id="CAFBMC010000095">
    <property type="protein sequence ID" value="CAB4908261.1"/>
    <property type="molecule type" value="Genomic_DNA"/>
</dbReference>
<proteinExistence type="inferred from homology"/>
<dbReference type="PRINTS" id="PR00080">
    <property type="entry name" value="SDRFAMILY"/>
</dbReference>
<evidence type="ECO:0000256" key="1">
    <source>
        <dbReference type="ARBA" id="ARBA00006484"/>
    </source>
</evidence>
<dbReference type="PRINTS" id="PR00081">
    <property type="entry name" value="GDHRDH"/>
</dbReference>
<dbReference type="PANTHER" id="PTHR24321:SF15">
    <property type="entry name" value="OXIDOREDUCTASE UCPA"/>
    <property type="match status" value="1"/>
</dbReference>
<accession>A0A6J7GIR2</accession>
<comment type="similarity">
    <text evidence="1">Belongs to the short-chain dehydrogenases/reductases (SDR) family.</text>
</comment>
<sequence length="274" mass="28489">MDLPENIHTTRLAGRVALVTGGGGEGEFLGLGATTAILLAAQGAKVGVFDFSQERAAHTVALIESFGGEAVVIEGDVTDPASCVRGVEQVVKTYGALTTMVNNAAIVGEGGTIVDGDLVNWSKVIDVNLYGVMHMSRASIPAIRAAGGGSVINISSIAGIRAMGGSAYTVAKGAVQAMTRELALAHGREGIRVNTVLPGHIYSPMGSSGGEEMRELRRRSGMLGTEGNPWDIAWAVSFFASDESRWITATELAVDAGTTQTTAMPMFKYTSVIE</sequence>
<dbReference type="FunFam" id="3.40.50.720:FF:000084">
    <property type="entry name" value="Short-chain dehydrogenase reductase"/>
    <property type="match status" value="1"/>
</dbReference>
<evidence type="ECO:0000256" key="2">
    <source>
        <dbReference type="ARBA" id="ARBA00023002"/>
    </source>
</evidence>
<dbReference type="Gene3D" id="3.40.50.720">
    <property type="entry name" value="NAD(P)-binding Rossmann-like Domain"/>
    <property type="match status" value="1"/>
</dbReference>
<dbReference type="GO" id="GO:0016491">
    <property type="term" value="F:oxidoreductase activity"/>
    <property type="evidence" value="ECO:0007669"/>
    <property type="project" value="UniProtKB-KW"/>
</dbReference>
<name>A0A6J7GIR2_9ZZZZ</name>
<dbReference type="InterPro" id="IPR002347">
    <property type="entry name" value="SDR_fam"/>
</dbReference>
<dbReference type="EMBL" id="CAFBPZ010000019">
    <property type="protein sequence ID" value="CAB5036359.1"/>
    <property type="molecule type" value="Genomic_DNA"/>
</dbReference>
<keyword evidence="2" id="KW-0560">Oxidoreductase</keyword>
<dbReference type="InterPro" id="IPR020904">
    <property type="entry name" value="Sc_DH/Rdtase_CS"/>
</dbReference>